<protein>
    <submittedName>
        <fullName evidence="10">Helicase</fullName>
    </submittedName>
</protein>
<evidence type="ECO:0000256" key="7">
    <source>
        <dbReference type="SAM" id="Phobius"/>
    </source>
</evidence>
<dbReference type="Proteomes" id="UP000287352">
    <property type="component" value="Unassembled WGS sequence"/>
</dbReference>
<dbReference type="InterPro" id="IPR036640">
    <property type="entry name" value="ABC1_TM_sf"/>
</dbReference>
<evidence type="ECO:0000313" key="11">
    <source>
        <dbReference type="Proteomes" id="UP000287352"/>
    </source>
</evidence>
<gene>
    <name evidence="10" type="ORF">KTT_18290</name>
</gene>
<dbReference type="SUPFAM" id="SSF52540">
    <property type="entry name" value="P-loop containing nucleoside triphosphate hydrolases"/>
    <property type="match status" value="1"/>
</dbReference>
<dbReference type="GO" id="GO:0016887">
    <property type="term" value="F:ATP hydrolysis activity"/>
    <property type="evidence" value="ECO:0007669"/>
    <property type="project" value="InterPro"/>
</dbReference>
<feature type="transmembrane region" description="Helical" evidence="7">
    <location>
        <begin position="138"/>
        <end position="157"/>
    </location>
</feature>
<evidence type="ECO:0000256" key="2">
    <source>
        <dbReference type="ARBA" id="ARBA00022692"/>
    </source>
</evidence>
<keyword evidence="10" id="KW-0378">Hydrolase</keyword>
<proteinExistence type="predicted"/>
<dbReference type="Pfam" id="PF00005">
    <property type="entry name" value="ABC_tran"/>
    <property type="match status" value="1"/>
</dbReference>
<evidence type="ECO:0000259" key="8">
    <source>
        <dbReference type="PROSITE" id="PS50893"/>
    </source>
</evidence>
<feature type="transmembrane region" description="Helical" evidence="7">
    <location>
        <begin position="60"/>
        <end position="85"/>
    </location>
</feature>
<evidence type="ECO:0000256" key="5">
    <source>
        <dbReference type="ARBA" id="ARBA00022989"/>
    </source>
</evidence>
<reference evidence="11" key="1">
    <citation type="submission" date="2018-12" db="EMBL/GenBank/DDBJ databases">
        <title>Tengunoibacter tsumagoiensis gen. nov., sp. nov., Dictyobacter kobayashii sp. nov., D. alpinus sp. nov., and D. joshuensis sp. nov. and description of Dictyobacteraceae fam. nov. within the order Ktedonobacterales isolated from Tengu-no-mugimeshi.</title>
        <authorList>
            <person name="Wang C.M."/>
            <person name="Zheng Y."/>
            <person name="Sakai Y."/>
            <person name="Toyoda A."/>
            <person name="Minakuchi Y."/>
            <person name="Abe K."/>
            <person name="Yokota A."/>
            <person name="Yabe S."/>
        </authorList>
    </citation>
    <scope>NUCLEOTIDE SEQUENCE [LARGE SCALE GENOMIC DNA]</scope>
    <source>
        <strain evidence="11">Uno3</strain>
    </source>
</reference>
<feature type="domain" description="ABC transporter" evidence="8">
    <location>
        <begin position="339"/>
        <end position="573"/>
    </location>
</feature>
<dbReference type="SMART" id="SM00382">
    <property type="entry name" value="AAA"/>
    <property type="match status" value="1"/>
</dbReference>
<keyword evidence="2 7" id="KW-0812">Transmembrane</keyword>
<dbReference type="InterPro" id="IPR003439">
    <property type="entry name" value="ABC_transporter-like_ATP-bd"/>
</dbReference>
<keyword evidence="11" id="KW-1185">Reference proteome</keyword>
<dbReference type="GO" id="GO:0005886">
    <property type="term" value="C:plasma membrane"/>
    <property type="evidence" value="ECO:0007669"/>
    <property type="project" value="UniProtKB-SubCell"/>
</dbReference>
<evidence type="ECO:0000256" key="6">
    <source>
        <dbReference type="ARBA" id="ARBA00023136"/>
    </source>
</evidence>
<keyword evidence="3" id="KW-0547">Nucleotide-binding</keyword>
<keyword evidence="4" id="KW-0067">ATP-binding</keyword>
<dbReference type="InterPro" id="IPR011527">
    <property type="entry name" value="ABC1_TM_dom"/>
</dbReference>
<name>A0A401ZYQ5_9CHLR</name>
<dbReference type="PROSITE" id="PS50929">
    <property type="entry name" value="ABC_TM1F"/>
    <property type="match status" value="1"/>
</dbReference>
<dbReference type="RefSeq" id="WP_126579638.1">
    <property type="nucleotide sequence ID" value="NZ_BIFR01000001.1"/>
</dbReference>
<dbReference type="Gene3D" id="3.40.50.300">
    <property type="entry name" value="P-loop containing nucleotide triphosphate hydrolases"/>
    <property type="match status" value="1"/>
</dbReference>
<dbReference type="EMBL" id="BIFR01000001">
    <property type="protein sequence ID" value="GCE11970.1"/>
    <property type="molecule type" value="Genomic_DNA"/>
</dbReference>
<dbReference type="InterPro" id="IPR039421">
    <property type="entry name" value="Type_1_exporter"/>
</dbReference>
<dbReference type="GO" id="GO:0004386">
    <property type="term" value="F:helicase activity"/>
    <property type="evidence" value="ECO:0007669"/>
    <property type="project" value="UniProtKB-KW"/>
</dbReference>
<comment type="caution">
    <text evidence="10">The sequence shown here is derived from an EMBL/GenBank/DDBJ whole genome shotgun (WGS) entry which is preliminary data.</text>
</comment>
<comment type="subcellular location">
    <subcellularLocation>
        <location evidence="1">Cell membrane</location>
        <topology evidence="1">Multi-pass membrane protein</topology>
    </subcellularLocation>
</comment>
<dbReference type="PANTHER" id="PTHR43394">
    <property type="entry name" value="ATP-DEPENDENT PERMEASE MDL1, MITOCHONDRIAL"/>
    <property type="match status" value="1"/>
</dbReference>
<feature type="domain" description="ABC transmembrane type-1" evidence="9">
    <location>
        <begin position="25"/>
        <end position="306"/>
    </location>
</feature>
<dbReference type="InterPro" id="IPR017871">
    <property type="entry name" value="ABC_transporter-like_CS"/>
</dbReference>
<dbReference type="PANTHER" id="PTHR43394:SF1">
    <property type="entry name" value="ATP-BINDING CASSETTE SUB-FAMILY B MEMBER 10, MITOCHONDRIAL"/>
    <property type="match status" value="1"/>
</dbReference>
<organism evidence="10 11">
    <name type="scientific">Tengunoibacter tsumagoiensis</name>
    <dbReference type="NCBI Taxonomy" id="2014871"/>
    <lineage>
        <taxon>Bacteria</taxon>
        <taxon>Bacillati</taxon>
        <taxon>Chloroflexota</taxon>
        <taxon>Ktedonobacteria</taxon>
        <taxon>Ktedonobacterales</taxon>
        <taxon>Dictyobacteraceae</taxon>
        <taxon>Tengunoibacter</taxon>
    </lineage>
</organism>
<dbReference type="PROSITE" id="PS00211">
    <property type="entry name" value="ABC_TRANSPORTER_1"/>
    <property type="match status" value="1"/>
</dbReference>
<keyword evidence="10" id="KW-0347">Helicase</keyword>
<dbReference type="GO" id="GO:0005524">
    <property type="term" value="F:ATP binding"/>
    <property type="evidence" value="ECO:0007669"/>
    <property type="project" value="UniProtKB-KW"/>
</dbReference>
<dbReference type="OrthoDB" id="9762778at2"/>
<dbReference type="GO" id="GO:0015421">
    <property type="term" value="F:ABC-type oligopeptide transporter activity"/>
    <property type="evidence" value="ECO:0007669"/>
    <property type="project" value="TreeGrafter"/>
</dbReference>
<accession>A0A401ZYQ5</accession>
<dbReference type="InterPro" id="IPR003593">
    <property type="entry name" value="AAA+_ATPase"/>
</dbReference>
<evidence type="ECO:0000256" key="1">
    <source>
        <dbReference type="ARBA" id="ARBA00004651"/>
    </source>
</evidence>
<dbReference type="AlphaFoldDB" id="A0A401ZYQ5"/>
<feature type="transmembrane region" description="Helical" evidence="7">
    <location>
        <begin position="163"/>
        <end position="181"/>
    </location>
</feature>
<dbReference type="Pfam" id="PF00664">
    <property type="entry name" value="ABC_membrane"/>
    <property type="match status" value="1"/>
</dbReference>
<dbReference type="InterPro" id="IPR027417">
    <property type="entry name" value="P-loop_NTPase"/>
</dbReference>
<dbReference type="SUPFAM" id="SSF90123">
    <property type="entry name" value="ABC transporter transmembrane region"/>
    <property type="match status" value="1"/>
</dbReference>
<dbReference type="CDD" id="cd07346">
    <property type="entry name" value="ABC_6TM_exporters"/>
    <property type="match status" value="1"/>
</dbReference>
<evidence type="ECO:0000256" key="3">
    <source>
        <dbReference type="ARBA" id="ARBA00022741"/>
    </source>
</evidence>
<evidence type="ECO:0000259" key="9">
    <source>
        <dbReference type="PROSITE" id="PS50929"/>
    </source>
</evidence>
<feature type="transmembrane region" description="Helical" evidence="7">
    <location>
        <begin position="253"/>
        <end position="270"/>
    </location>
</feature>
<sequence>MKVTAKRYWQFLRIYVIAPQWPRVLLLAVLLICLISLRILNPLVLGAFINMVGHTSLRTLMNQGILFLCIAFAQQIVGLIEAYVAENTAWIATNKLRSALTYHCLNLDFTFHHQHTPGELIERIDGDVNMLRNFFSRFVVSLLGNILLVCGVLLYLLTIDWRLGLFLTICTIGVLYALMRVRNIGVPFWRNVRQATSDFFGFLEEHLVGTEELKANGAVSYALQRFYFYARTIRRATWRAEAITTVTNSTSRFLFVISTGLSFAMILYLFSHHLIDVGTAYIIYRLTDMVIRPKEEINRQLLDFQQATVGLERIVLLLDRSNTIADGDMPLHLSTAPSLAFEHVNFSYAETVPVLQDVTFQLPAGKALGIVGRTGSGKTTVTRLLFRLYVPISGTIRIGDHDLRTIKQADICQAIGLVTQEVQLFHATVRDNLTLFNPTIPDQHLIQAITEVGLGPWLLSLPQGLDTLLTPQGDGLSAGEAQLLALVRVFVKNVQVVILDEASSRLDPATEHSLDQAFAHLLAGRTTIVIAHHLKTLEQVDFVLILEKGMIREFGARETLAKEPTSYFNSLRRTGLEEVLA</sequence>
<keyword evidence="5 7" id="KW-1133">Transmembrane helix</keyword>
<dbReference type="PROSITE" id="PS50893">
    <property type="entry name" value="ABC_TRANSPORTER_2"/>
    <property type="match status" value="1"/>
</dbReference>
<dbReference type="Gene3D" id="1.20.1560.10">
    <property type="entry name" value="ABC transporter type 1, transmembrane domain"/>
    <property type="match status" value="1"/>
</dbReference>
<keyword evidence="6 7" id="KW-0472">Membrane</keyword>
<evidence type="ECO:0000256" key="4">
    <source>
        <dbReference type="ARBA" id="ARBA00022840"/>
    </source>
</evidence>
<feature type="transmembrane region" description="Helical" evidence="7">
    <location>
        <begin position="21"/>
        <end position="40"/>
    </location>
</feature>
<evidence type="ECO:0000313" key="10">
    <source>
        <dbReference type="EMBL" id="GCE11970.1"/>
    </source>
</evidence>